<evidence type="ECO:0000313" key="2">
    <source>
        <dbReference type="Proteomes" id="UP000468531"/>
    </source>
</evidence>
<comment type="caution">
    <text evidence="1">The sequence shown here is derived from an EMBL/GenBank/DDBJ whole genome shotgun (WGS) entry which is preliminary data.</text>
</comment>
<organism evidence="1 2">
    <name type="scientific">Bradyrhizobium uaiense</name>
    <dbReference type="NCBI Taxonomy" id="2594946"/>
    <lineage>
        <taxon>Bacteria</taxon>
        <taxon>Pseudomonadati</taxon>
        <taxon>Pseudomonadota</taxon>
        <taxon>Alphaproteobacteria</taxon>
        <taxon>Hyphomicrobiales</taxon>
        <taxon>Nitrobacteraceae</taxon>
        <taxon>Bradyrhizobium</taxon>
    </lineage>
</organism>
<dbReference type="AlphaFoldDB" id="A0A6P1BPM5"/>
<protein>
    <submittedName>
        <fullName evidence="1">Uncharacterized protein</fullName>
    </submittedName>
</protein>
<proteinExistence type="predicted"/>
<dbReference type="EMBL" id="VKHP01000172">
    <property type="protein sequence ID" value="NEV00326.1"/>
    <property type="molecule type" value="Genomic_DNA"/>
</dbReference>
<dbReference type="Proteomes" id="UP000468531">
    <property type="component" value="Unassembled WGS sequence"/>
</dbReference>
<sequence length="72" mass="8392">MVIGYPPIAPNRSNVDITTEEVIRMIGGTYRLASIAVEIGTDELARQTRRISDELRIRRRLWRRRRRSGVQV</sequence>
<evidence type="ECO:0000313" key="1">
    <source>
        <dbReference type="EMBL" id="NEV00326.1"/>
    </source>
</evidence>
<name>A0A6P1BPM5_9BRAD</name>
<keyword evidence="2" id="KW-1185">Reference proteome</keyword>
<dbReference type="RefSeq" id="WP_163159885.1">
    <property type="nucleotide sequence ID" value="NZ_VKHP01000172.1"/>
</dbReference>
<gene>
    <name evidence="1" type="ORF">FNJ47_32075</name>
</gene>
<reference evidence="1 2" key="1">
    <citation type="journal article" date="2020" name="Arch. Microbiol.">
        <title>Bradyrhizobium uaiense sp. nov., a new highly efficient cowpea symbiont.</title>
        <authorList>
            <person name="Cabral Michel D."/>
            <person name="Azarias Guimaraes A."/>
            <person name="Martins da Costa E."/>
            <person name="Soares de Carvalho T."/>
            <person name="Balsanelli E."/>
            <person name="Willems A."/>
            <person name="Maltempi de Souza E."/>
            <person name="de Souza Moreira F.M."/>
        </authorList>
    </citation>
    <scope>NUCLEOTIDE SEQUENCE [LARGE SCALE GENOMIC DNA]</scope>
    <source>
        <strain evidence="1 2">UFLA 03-164</strain>
    </source>
</reference>
<accession>A0A6P1BPM5</accession>